<dbReference type="GO" id="GO:0003723">
    <property type="term" value="F:RNA binding"/>
    <property type="evidence" value="ECO:0007669"/>
    <property type="project" value="InterPro"/>
</dbReference>
<dbReference type="Pfam" id="PF02171">
    <property type="entry name" value="Piwi"/>
    <property type="match status" value="1"/>
</dbReference>
<dbReference type="InterPro" id="IPR003165">
    <property type="entry name" value="Piwi"/>
</dbReference>
<dbReference type="GeneID" id="77732445"/>
<keyword evidence="5" id="KW-1185">Reference proteome</keyword>
<evidence type="ECO:0000256" key="1">
    <source>
        <dbReference type="SAM" id="MobiDB-lite"/>
    </source>
</evidence>
<dbReference type="GO" id="GO:0003743">
    <property type="term" value="F:translation initiation factor activity"/>
    <property type="evidence" value="ECO:0007669"/>
    <property type="project" value="UniProtKB-KW"/>
</dbReference>
<dbReference type="InterPro" id="IPR032473">
    <property type="entry name" value="Argonaute_Mid_dom"/>
</dbReference>
<protein>
    <submittedName>
        <fullName evidence="4">Eukaryotic translation initiation factor 2C 2</fullName>
    </submittedName>
</protein>
<dbReference type="Gene3D" id="2.170.260.10">
    <property type="entry name" value="paz domain"/>
    <property type="match status" value="1"/>
</dbReference>
<dbReference type="InterPro" id="IPR032474">
    <property type="entry name" value="Argonaute_N"/>
</dbReference>
<dbReference type="Pfam" id="PF16486">
    <property type="entry name" value="ArgoN"/>
    <property type="match status" value="1"/>
</dbReference>
<keyword evidence="4" id="KW-0396">Initiation factor</keyword>
<feature type="region of interest" description="Disordered" evidence="1">
    <location>
        <begin position="269"/>
        <end position="302"/>
    </location>
</feature>
<feature type="domain" description="Piwi" evidence="3">
    <location>
        <begin position="572"/>
        <end position="876"/>
    </location>
</feature>
<evidence type="ECO:0000259" key="3">
    <source>
        <dbReference type="PROSITE" id="PS50822"/>
    </source>
</evidence>
<dbReference type="Pfam" id="PF16487">
    <property type="entry name" value="ArgoMid"/>
    <property type="match status" value="1"/>
</dbReference>
<sequence>MGPKTSATPIERVFGAMTLQETLSTDDYHPRPGYGKVGKVIRVEANMFQARFKNQGTTVQHYDIEINPVVKATNQKKPKTLLWAVWKQLCEEATGPFKAALDAAAFDTVKNIYTPNKIPLENGRKEVIVSLKEDGKDAEDDKRRFKVQIQHAQEIDLDTIMDFCKKNKQTEAAKEIMLVAIQAMNVLFRQRANDQFKAVGAQGRRYFGTANSVPLPNGGVVYSGFMQSFRWTESGYPAMQLDTAYSAFLRPGRLDEVIMDVLGMGGGGGGRGRGGFDRGGPRGGRGGPGGPPGGGAPQSLDPRSIKRLNDVLRMAKFTVTHRKTSRVFTMRGLTVQAAADLKFLLTGRDGAQDRMVSIVDYYKEMYNVQVTKPRLPCVAYGQRNYVPLEFVRLEEFNSIPMMRLTADQTAEMIKVAAKPPPQRAQMIRDWRQTLDYSNLPKVRAWGVEVNANMMQLNARVLQPPAVQYGAGKSQRPNFGSWNLRDTKFCKAGKPLKSWSVLSYDDRADPQMIQGFVGKLVQVLRKSNCPVENERPAIVSHNPNAGGPFGGIKAGLQDAARAAYMQSKANPQMILILLPRKELPLYQEIKRCAAQDLKLPLVTQCLQTQKCRPDNRGLEQYLGNVSMKIHSKMGGLTHVVPVSSALDKTTMMVGADVTHPPPRGGPIPPSIAVTVSAIDGENAQFVPSIRLQEGRVEIISDLAGMMKTHIELFQKNTGSKPAKIIMFRDGVSEGQYGHCAEIEFNAMLQAARDIDPKYRPKITFVVCAKRHNMRFFGLNQGDLDRTGNLPAGTVVDTTITHPFAFDFFLQAHAGLQGTARPTHYIVVKDEIGFDADKMQGLCNALCYSYARATRSVSIVPVAYYADIIATKCRDLVYNDDSSDGGAGSVSDMASGRKETQAFDSLALKKRIEDATEYNSVAWYM</sequence>
<dbReference type="InterPro" id="IPR003100">
    <property type="entry name" value="PAZ_dom"/>
</dbReference>
<dbReference type="SUPFAM" id="SSF101690">
    <property type="entry name" value="PAZ domain"/>
    <property type="match status" value="1"/>
</dbReference>
<dbReference type="InterPro" id="IPR012337">
    <property type="entry name" value="RNaseH-like_sf"/>
</dbReference>
<dbReference type="SMART" id="SM00950">
    <property type="entry name" value="Piwi"/>
    <property type="match status" value="1"/>
</dbReference>
<gene>
    <name evidence="4" type="ORF">MKK02DRAFT_45108</name>
</gene>
<proteinExistence type="predicted"/>
<comment type="caution">
    <text evidence="4">The sequence shown here is derived from an EMBL/GenBank/DDBJ whole genome shotgun (WGS) entry which is preliminary data.</text>
</comment>
<dbReference type="CDD" id="cd02846">
    <property type="entry name" value="PAZ_argonaute_like"/>
    <property type="match status" value="1"/>
</dbReference>
<dbReference type="SUPFAM" id="SSF53098">
    <property type="entry name" value="Ribonuclease H-like"/>
    <property type="match status" value="1"/>
</dbReference>
<reference evidence="4" key="1">
    <citation type="journal article" date="2022" name="G3 (Bethesda)">
        <title>High quality genome of the basidiomycete yeast Dioszegia hungarica PDD-24b-2 isolated from cloud water.</title>
        <authorList>
            <person name="Jarrige D."/>
            <person name="Haridas S."/>
            <person name="Bleykasten-Grosshans C."/>
            <person name="Joly M."/>
            <person name="Nadalig T."/>
            <person name="Sancelme M."/>
            <person name="Vuilleumier S."/>
            <person name="Grigoriev I.V."/>
            <person name="Amato P."/>
            <person name="Bringel F."/>
        </authorList>
    </citation>
    <scope>NUCLEOTIDE SEQUENCE</scope>
    <source>
        <strain evidence="4">PDD-24b-2</strain>
    </source>
</reference>
<keyword evidence="4" id="KW-0648">Protein biosynthesis</keyword>
<organism evidence="4 5">
    <name type="scientific">Dioszegia hungarica</name>
    <dbReference type="NCBI Taxonomy" id="4972"/>
    <lineage>
        <taxon>Eukaryota</taxon>
        <taxon>Fungi</taxon>
        <taxon>Dikarya</taxon>
        <taxon>Basidiomycota</taxon>
        <taxon>Agaricomycotina</taxon>
        <taxon>Tremellomycetes</taxon>
        <taxon>Tremellales</taxon>
        <taxon>Bulleribasidiaceae</taxon>
        <taxon>Dioszegia</taxon>
    </lineage>
</organism>
<dbReference type="Pfam" id="PF02170">
    <property type="entry name" value="PAZ"/>
    <property type="match status" value="1"/>
</dbReference>
<dbReference type="RefSeq" id="XP_052946177.1">
    <property type="nucleotide sequence ID" value="XM_053093240.1"/>
</dbReference>
<dbReference type="CDD" id="cd04657">
    <property type="entry name" value="Piwi_ago-like"/>
    <property type="match status" value="1"/>
</dbReference>
<dbReference type="Proteomes" id="UP001164286">
    <property type="component" value="Unassembled WGS sequence"/>
</dbReference>
<dbReference type="InterPro" id="IPR036085">
    <property type="entry name" value="PAZ_dom_sf"/>
</dbReference>
<feature type="compositionally biased region" description="Gly residues" evidence="1">
    <location>
        <begin position="281"/>
        <end position="296"/>
    </location>
</feature>
<dbReference type="AlphaFoldDB" id="A0AA38H912"/>
<feature type="domain" description="PAZ" evidence="2">
    <location>
        <begin position="303"/>
        <end position="395"/>
    </location>
</feature>
<dbReference type="PROSITE" id="PS50821">
    <property type="entry name" value="PAZ"/>
    <property type="match status" value="1"/>
</dbReference>
<dbReference type="Pfam" id="PF16488">
    <property type="entry name" value="ArgoL2"/>
    <property type="match status" value="1"/>
</dbReference>
<name>A0AA38H912_9TREE</name>
<evidence type="ECO:0000313" key="5">
    <source>
        <dbReference type="Proteomes" id="UP001164286"/>
    </source>
</evidence>
<dbReference type="InterPro" id="IPR036397">
    <property type="entry name" value="RNaseH_sf"/>
</dbReference>
<dbReference type="PANTHER" id="PTHR22891">
    <property type="entry name" value="EUKARYOTIC TRANSLATION INITIATION FACTOR 2C"/>
    <property type="match status" value="1"/>
</dbReference>
<dbReference type="InterPro" id="IPR032472">
    <property type="entry name" value="ArgoL2"/>
</dbReference>
<dbReference type="PROSITE" id="PS50822">
    <property type="entry name" value="PIWI"/>
    <property type="match status" value="1"/>
</dbReference>
<evidence type="ECO:0000259" key="2">
    <source>
        <dbReference type="PROSITE" id="PS50821"/>
    </source>
</evidence>
<dbReference type="InterPro" id="IPR045246">
    <property type="entry name" value="Piwi_ago-like"/>
</dbReference>
<dbReference type="Gene3D" id="3.30.420.10">
    <property type="entry name" value="Ribonuclease H-like superfamily/Ribonuclease H"/>
    <property type="match status" value="1"/>
</dbReference>
<dbReference type="EMBL" id="JAKWFO010000005">
    <property type="protein sequence ID" value="KAI9636400.1"/>
    <property type="molecule type" value="Genomic_DNA"/>
</dbReference>
<evidence type="ECO:0000313" key="4">
    <source>
        <dbReference type="EMBL" id="KAI9636400.1"/>
    </source>
</evidence>
<accession>A0AA38H912</accession>
<dbReference type="Gene3D" id="3.40.50.2300">
    <property type="match status" value="1"/>
</dbReference>